<feature type="repeat" description="ANK" evidence="1">
    <location>
        <begin position="900"/>
        <end position="932"/>
    </location>
</feature>
<gene>
    <name evidence="5" type="ORF">L3Y34_019261</name>
</gene>
<dbReference type="InterPro" id="IPR036420">
    <property type="entry name" value="BRCT_dom_sf"/>
</dbReference>
<organism evidence="5 6">
    <name type="scientific">Caenorhabditis briggsae</name>
    <dbReference type="NCBI Taxonomy" id="6238"/>
    <lineage>
        <taxon>Eukaryota</taxon>
        <taxon>Metazoa</taxon>
        <taxon>Ecdysozoa</taxon>
        <taxon>Nematoda</taxon>
        <taxon>Chromadorea</taxon>
        <taxon>Rhabditida</taxon>
        <taxon>Rhabditina</taxon>
        <taxon>Rhabditomorpha</taxon>
        <taxon>Rhabditoidea</taxon>
        <taxon>Rhabditidae</taxon>
        <taxon>Peloderinae</taxon>
        <taxon>Caenorhabditis</taxon>
    </lineage>
</organism>
<evidence type="ECO:0000259" key="4">
    <source>
        <dbReference type="PROSITE" id="PS50172"/>
    </source>
</evidence>
<dbReference type="SUPFAM" id="SSF52113">
    <property type="entry name" value="BRCT domain"/>
    <property type="match status" value="1"/>
</dbReference>
<dbReference type="PROSITE" id="PS50088">
    <property type="entry name" value="ANK_REPEAT"/>
    <property type="match status" value="1"/>
</dbReference>
<dbReference type="InterPro" id="IPR001357">
    <property type="entry name" value="BRCT_dom"/>
</dbReference>
<dbReference type="SUPFAM" id="SSF48403">
    <property type="entry name" value="Ankyrin repeat"/>
    <property type="match status" value="1"/>
</dbReference>
<dbReference type="Pfam" id="PF02206">
    <property type="entry name" value="WSN"/>
    <property type="match status" value="1"/>
</dbReference>
<dbReference type="SMART" id="SM00248">
    <property type="entry name" value="ANK"/>
    <property type="match status" value="2"/>
</dbReference>
<dbReference type="EMBL" id="CP090892">
    <property type="protein sequence ID" value="ULU08055.1"/>
    <property type="molecule type" value="Genomic_DNA"/>
</dbReference>
<dbReference type="Proteomes" id="UP000827892">
    <property type="component" value="Chromosome II"/>
</dbReference>
<dbReference type="PANTHER" id="PTHR22956">
    <property type="entry name" value="ANKYRIN REPEAT-CONTAINING PROTEIN F37A4.4-RELATED-RELATED"/>
    <property type="match status" value="1"/>
</dbReference>
<keyword evidence="2" id="KW-1133">Transmembrane helix</keyword>
<dbReference type="InterPro" id="IPR036770">
    <property type="entry name" value="Ankyrin_rpt-contain_sf"/>
</dbReference>
<feature type="chain" id="PRO_5042067160" description="BRCT domain-containing protein" evidence="3">
    <location>
        <begin position="22"/>
        <end position="1309"/>
    </location>
</feature>
<dbReference type="InterPro" id="IPR002110">
    <property type="entry name" value="Ankyrin_rpt"/>
</dbReference>
<feature type="domain" description="BRCT" evidence="4">
    <location>
        <begin position="987"/>
        <end position="1081"/>
    </location>
</feature>
<feature type="signal peptide" evidence="3">
    <location>
        <begin position="1"/>
        <end position="21"/>
    </location>
</feature>
<accession>A0AAE9DMF4</accession>
<dbReference type="InterPro" id="IPR053345">
    <property type="entry name" value="Ankyrin_repeat-containing"/>
</dbReference>
<dbReference type="PROSITE" id="PS50297">
    <property type="entry name" value="ANK_REP_REGION"/>
    <property type="match status" value="1"/>
</dbReference>
<proteinExistence type="predicted"/>
<protein>
    <recommendedName>
        <fullName evidence="4">BRCT domain-containing protein</fullName>
    </recommendedName>
</protein>
<keyword evidence="2" id="KW-0812">Transmembrane</keyword>
<evidence type="ECO:0000256" key="1">
    <source>
        <dbReference type="PROSITE-ProRule" id="PRU00023"/>
    </source>
</evidence>
<evidence type="ECO:0000256" key="2">
    <source>
        <dbReference type="SAM" id="Phobius"/>
    </source>
</evidence>
<reference evidence="5 6" key="1">
    <citation type="submission" date="2022-05" db="EMBL/GenBank/DDBJ databases">
        <title>Chromosome-level reference genomes for two strains of Caenorhabditis briggsae: an improved platform for comparative genomics.</title>
        <authorList>
            <person name="Stevens L."/>
            <person name="Andersen E.C."/>
        </authorList>
    </citation>
    <scope>NUCLEOTIDE SEQUENCE [LARGE SCALE GENOMIC DNA]</scope>
    <source>
        <strain evidence="5">QX1410_ONT</strain>
        <tissue evidence="5">Whole-organism</tissue>
    </source>
</reference>
<evidence type="ECO:0000313" key="5">
    <source>
        <dbReference type="EMBL" id="ULU08055.1"/>
    </source>
</evidence>
<dbReference type="Pfam" id="PF00533">
    <property type="entry name" value="BRCT"/>
    <property type="match status" value="1"/>
</dbReference>
<dbReference type="Gene3D" id="1.25.40.20">
    <property type="entry name" value="Ankyrin repeat-containing domain"/>
    <property type="match status" value="1"/>
</dbReference>
<dbReference type="Pfam" id="PF12796">
    <property type="entry name" value="Ank_2"/>
    <property type="match status" value="1"/>
</dbReference>
<dbReference type="SMART" id="SM00453">
    <property type="entry name" value="WSN"/>
    <property type="match status" value="1"/>
</dbReference>
<feature type="transmembrane region" description="Helical" evidence="2">
    <location>
        <begin position="807"/>
        <end position="831"/>
    </location>
</feature>
<keyword evidence="1" id="KW-0040">ANK repeat</keyword>
<dbReference type="InterPro" id="IPR003125">
    <property type="entry name" value="WSN"/>
</dbReference>
<dbReference type="Gene3D" id="3.40.50.10190">
    <property type="entry name" value="BRCT domain"/>
    <property type="match status" value="1"/>
</dbReference>
<dbReference type="PROSITE" id="PS50172">
    <property type="entry name" value="BRCT"/>
    <property type="match status" value="1"/>
</dbReference>
<keyword evidence="2" id="KW-0472">Membrane</keyword>
<evidence type="ECO:0000256" key="3">
    <source>
        <dbReference type="SAM" id="SignalP"/>
    </source>
</evidence>
<keyword evidence="3" id="KW-0732">Signal</keyword>
<evidence type="ECO:0000313" key="6">
    <source>
        <dbReference type="Proteomes" id="UP000827892"/>
    </source>
</evidence>
<sequence length="1309" mass="149426">MYTSFFITSLLLLAPVVWTAAKQDKSDLELITEDFQILARITNAAFLQAALVRKDVKTRDVIDEFLKISPLDFDHITAIDVQAAVESITKTYRNAQQFAKLEESDKYQLDDVASNFDSKLEEWDDEEWNPIMKISLESLFDESERIFMEFQMICSKSSSSIHSLRSYMDMRSNNKPADDLAVERVKNFKKEFKSICQCFEKLVAFSKTMSSSSLNTNNNSPITILPEMEERIHRLNVWKSVTDLIQKIWTNSSDIWGKESFPKSNKSIGQQMSELIQFHKLHSDSLDSPPNSLTIGFLQPDDTQKVQDDLKSTWFEKHFVRTANVEMLSKALKPFLEISKTIKPLADKWFPIYRLDDQTSENHKEVAEFLREVDDYVFNRKTYDRQIGLMVGALSKCFKQPVDEFNTTLALYEEQTKSRKVALKGLIKLDDTVDKFIETNFINVTSPSESDAVKCFKILGHLLPDNITNENSLPIIEEMRKNYTRCVTRQGYSMTDLIKSFGVVHEDMDYYLELSMNVSNSDGNKAQTTPVPLEDVIKQSNVVSSLECLRNEEFKTANLEKLRTIAKLLATMSSPPNATFVKAIESYLESIAQVKSALAKVEKTIREVDYRPKRAVASDETDLVLALNISRLENENMGTCVKALSNLVEVRARRNQLLSVGRLDGDARDLMSKEGGLEDFMDSTDDLSRLLKQSDDLDSKAKTLREKSLEEMSAVFQAMTHMRGILGDRDKLWKLSKSDSANDPKFDGAKKKWKVLTAINLNFQSYKAKVANGELVVSTLKNHFDHIFGHSKSGDHKTVIVEKHNNWILIIGISFGIFFLSAAAVLGIYGFTEKGKKHYKKIWFYYFAKPEEFEARWRFSMFMDMENGKHALLDAVRETNHTNMLNALKRGVYVNAYNKFGNTALHLTARGGHWKMVELLIKYGADRSLLNYKNLTAEQCIPVPNERTAGGKEVDNIVSLEDKTEAYKKTLAVFEKYKNKKFRKAVPDVFPFTSFHIYFDENTEEALVHRFSERFGSITSHDDISIGITHYVVKTDENGIFEATGLKQLELIFNGIILVQDKWMTACLEDETQIEHDTKYLVQKFKYKGVIYDTVNQWSTAMAKSEMPFLCGAKVALLVKEMDDILTFSSLIDNNGGTMLHEFPLSENYNEDSHPYLHSNLGPLFLIHDGTPGVSDYKSNKMYTLFTKEEFYAFMLKREVSRDTRINPPDVTGQSFLIREAENANALAHTIASGPQKMEFTGRNRGKRVDQNGQIVNSENFRLFQNGSVLIKHASPSDAGTYQKDPNPMIRIGDMGYAPPILIIQMHDF</sequence>
<dbReference type="PANTHER" id="PTHR22956:SF14">
    <property type="entry name" value="BRCT DOMAIN-CONTAINING PROTEIN"/>
    <property type="match status" value="1"/>
</dbReference>
<name>A0AAE9DMF4_CAEBR</name>